<accession>G7E5A4</accession>
<dbReference type="GO" id="GO:0006629">
    <property type="term" value="P:lipid metabolic process"/>
    <property type="evidence" value="ECO:0007669"/>
    <property type="project" value="InterPro"/>
</dbReference>
<feature type="transmembrane region" description="Helical" evidence="2">
    <location>
        <begin position="428"/>
        <end position="451"/>
    </location>
</feature>
<dbReference type="InterPro" id="IPR006693">
    <property type="entry name" value="AB_hydrolase_lipase"/>
</dbReference>
<dbReference type="STRING" id="764103.G7E5A4"/>
<reference evidence="4 5" key="2">
    <citation type="journal article" date="2012" name="Open Biol.">
        <title>Characteristics of nucleosomes and linker DNA regions on the genome of the basidiomycete Mixia osmundae revealed by mono- and dinucleosome mapping.</title>
        <authorList>
            <person name="Nishida H."/>
            <person name="Kondo S."/>
            <person name="Matsumoto T."/>
            <person name="Suzuki Y."/>
            <person name="Yoshikawa H."/>
            <person name="Taylor T.D."/>
            <person name="Sugiyama J."/>
        </authorList>
    </citation>
    <scope>NUCLEOTIDE SEQUENCE [LARGE SCALE GENOMIC DNA]</scope>
    <source>
        <strain evidence="5">CBS 9802 / IAM 14324 / JCM 22182 / KY 12970</strain>
    </source>
</reference>
<evidence type="ECO:0000313" key="4">
    <source>
        <dbReference type="EMBL" id="GAA98014.1"/>
    </source>
</evidence>
<evidence type="ECO:0000313" key="5">
    <source>
        <dbReference type="Proteomes" id="UP000009131"/>
    </source>
</evidence>
<dbReference type="OrthoDB" id="9974421at2759"/>
<protein>
    <recommendedName>
        <fullName evidence="3">Partial AB-hydrolase lipase domain-containing protein</fullName>
    </recommendedName>
</protein>
<dbReference type="InterPro" id="IPR029058">
    <property type="entry name" value="AB_hydrolase_fold"/>
</dbReference>
<evidence type="ECO:0000256" key="2">
    <source>
        <dbReference type="SAM" id="Phobius"/>
    </source>
</evidence>
<dbReference type="EMBL" id="BABT02000150">
    <property type="protein sequence ID" value="GAA98014.1"/>
    <property type="molecule type" value="Genomic_DNA"/>
</dbReference>
<feature type="region of interest" description="Disordered" evidence="1">
    <location>
        <begin position="1"/>
        <end position="100"/>
    </location>
</feature>
<sequence length="631" mass="71093">MTPGTRGKASALSPQWQSHDAQDANGSDTGEDSSHEAHPTGLQGATKLNGSGHRHLRPRKEVRKLRTGKSVNERTELLSRSYDRQRGSLSPHLSDAGGSDIERPSTPLMMQRYLSHEIASEDLEYTLAVPSSGTSDVGSIPSTPKLDLVDIHEVGSAAHDRPRPGRPRKDTVGPDALNAPTFVATERGRKPFPEMTLRSRVKLLFTQTIANLISTGFLIFIVTWALTSRFIGALPTLLTLGLFREKRDTRIWDDPKKWQTEDVVKDIGYYARNCGYDIEDQVVVTKDGYLLRVHRVIVPHRKDKLHSDGRGGFPVIIQHGLFQSAGSFVTSEERSLAFWLAEHGGYQVYLTNNRGVFDMGHVKLQRNDPRFWDYNIRELAMYDLPAVVDHVLAETGYDQLAFIGHSQGNATMFCSLARGMVPQIGDKLSVFIALAPAVYAGPLTTGFPFGALVNMPWKTWKRIFGTLDFIPLMRWSYDYVPSMPFSLLGYQMFAFLFNWTDANWLQRRKPKMFRFTPSPVSSAGVFWWTGLGGFSSRGCVLNVKAKRWFDERFPPLSLYHGGHDYLVLCDPLLDRIRDHEPYVNLLRVNRLATGEHCDSFWGIDAVETTYGDILEDIERTRGPYPEELALT</sequence>
<gene>
    <name evidence="4" type="primary">Mo04694</name>
    <name evidence="4" type="ORF">E5Q_04694</name>
</gene>
<dbReference type="InParanoid" id="G7E5A4"/>
<feature type="domain" description="Partial AB-hydrolase lipase" evidence="3">
    <location>
        <begin position="268"/>
        <end position="331"/>
    </location>
</feature>
<dbReference type="PANTHER" id="PTHR11005">
    <property type="entry name" value="LYSOSOMAL ACID LIPASE-RELATED"/>
    <property type="match status" value="1"/>
</dbReference>
<dbReference type="Pfam" id="PF04083">
    <property type="entry name" value="Abhydro_lipase"/>
    <property type="match status" value="1"/>
</dbReference>
<keyword evidence="2" id="KW-0472">Membrane</keyword>
<feature type="region of interest" description="Disordered" evidence="1">
    <location>
        <begin position="155"/>
        <end position="177"/>
    </location>
</feature>
<evidence type="ECO:0000259" key="3">
    <source>
        <dbReference type="Pfam" id="PF04083"/>
    </source>
</evidence>
<dbReference type="eggNOG" id="KOG2624">
    <property type="taxonomic scope" value="Eukaryota"/>
</dbReference>
<keyword evidence="2" id="KW-0812">Transmembrane</keyword>
<dbReference type="OMA" id="DAVEWCF"/>
<evidence type="ECO:0000256" key="1">
    <source>
        <dbReference type="SAM" id="MobiDB-lite"/>
    </source>
</evidence>
<dbReference type="SUPFAM" id="SSF53474">
    <property type="entry name" value="alpha/beta-Hydrolases"/>
    <property type="match status" value="1"/>
</dbReference>
<dbReference type="FunCoup" id="G7E5A4">
    <property type="interactions" value="40"/>
</dbReference>
<dbReference type="AlphaFoldDB" id="G7E5A4"/>
<keyword evidence="2" id="KW-1133">Transmembrane helix</keyword>
<feature type="compositionally biased region" description="Basic and acidic residues" evidence="1">
    <location>
        <begin position="71"/>
        <end position="86"/>
    </location>
</feature>
<dbReference type="Gene3D" id="3.40.50.1820">
    <property type="entry name" value="alpha/beta hydrolase"/>
    <property type="match status" value="1"/>
</dbReference>
<feature type="compositionally biased region" description="Polar residues" evidence="1">
    <location>
        <begin position="12"/>
        <end position="28"/>
    </location>
</feature>
<organism evidence="4 5">
    <name type="scientific">Mixia osmundae (strain CBS 9802 / IAM 14324 / JCM 22182 / KY 12970)</name>
    <dbReference type="NCBI Taxonomy" id="764103"/>
    <lineage>
        <taxon>Eukaryota</taxon>
        <taxon>Fungi</taxon>
        <taxon>Dikarya</taxon>
        <taxon>Basidiomycota</taxon>
        <taxon>Pucciniomycotina</taxon>
        <taxon>Mixiomycetes</taxon>
        <taxon>Mixiales</taxon>
        <taxon>Mixiaceae</taxon>
        <taxon>Mixia</taxon>
    </lineage>
</organism>
<reference evidence="4 5" key="1">
    <citation type="journal article" date="2011" name="J. Gen. Appl. Microbiol.">
        <title>Draft genome sequencing of the enigmatic basidiomycete Mixia osmundae.</title>
        <authorList>
            <person name="Nishida H."/>
            <person name="Nagatsuka Y."/>
            <person name="Sugiyama J."/>
        </authorList>
    </citation>
    <scope>NUCLEOTIDE SEQUENCE [LARGE SCALE GENOMIC DNA]</scope>
    <source>
        <strain evidence="5">CBS 9802 / IAM 14324 / JCM 22182 / KY 12970</strain>
    </source>
</reference>
<feature type="compositionally biased region" description="Basic residues" evidence="1">
    <location>
        <begin position="52"/>
        <end position="67"/>
    </location>
</feature>
<dbReference type="RefSeq" id="XP_014569432.1">
    <property type="nucleotide sequence ID" value="XM_014713946.1"/>
</dbReference>
<feature type="transmembrane region" description="Helical" evidence="2">
    <location>
        <begin position="479"/>
        <end position="499"/>
    </location>
</feature>
<proteinExistence type="predicted"/>
<name>G7E5A4_MIXOS</name>
<comment type="caution">
    <text evidence="4">The sequence shown here is derived from an EMBL/GenBank/DDBJ whole genome shotgun (WGS) entry which is preliminary data.</text>
</comment>
<dbReference type="Proteomes" id="UP000009131">
    <property type="component" value="Unassembled WGS sequence"/>
</dbReference>
<feature type="compositionally biased region" description="Basic and acidic residues" evidence="1">
    <location>
        <begin position="155"/>
        <end position="172"/>
    </location>
</feature>
<keyword evidence="5" id="KW-1185">Reference proteome</keyword>
<dbReference type="HOGENOM" id="CLU_024238_1_0_1"/>